<evidence type="ECO:0000313" key="3">
    <source>
        <dbReference type="Proteomes" id="UP001066276"/>
    </source>
</evidence>
<evidence type="ECO:0000256" key="1">
    <source>
        <dbReference type="SAM" id="MobiDB-lite"/>
    </source>
</evidence>
<evidence type="ECO:0000313" key="2">
    <source>
        <dbReference type="EMBL" id="KAJ1193813.1"/>
    </source>
</evidence>
<keyword evidence="3" id="KW-1185">Reference proteome</keyword>
<comment type="caution">
    <text evidence="2">The sequence shown here is derived from an EMBL/GenBank/DDBJ whole genome shotgun (WGS) entry which is preliminary data.</text>
</comment>
<accession>A0AAV7UY26</accession>
<reference evidence="2" key="1">
    <citation type="journal article" date="2022" name="bioRxiv">
        <title>Sequencing and chromosome-scale assembly of the giantPleurodeles waltlgenome.</title>
        <authorList>
            <person name="Brown T."/>
            <person name="Elewa A."/>
            <person name="Iarovenko S."/>
            <person name="Subramanian E."/>
            <person name="Araus A.J."/>
            <person name="Petzold A."/>
            <person name="Susuki M."/>
            <person name="Suzuki K.-i.T."/>
            <person name="Hayashi T."/>
            <person name="Toyoda A."/>
            <person name="Oliveira C."/>
            <person name="Osipova E."/>
            <person name="Leigh N.D."/>
            <person name="Simon A."/>
            <person name="Yun M.H."/>
        </authorList>
    </citation>
    <scope>NUCLEOTIDE SEQUENCE</scope>
    <source>
        <strain evidence="2">20211129_DDA</strain>
        <tissue evidence="2">Liver</tissue>
    </source>
</reference>
<name>A0AAV7UY26_PLEWA</name>
<dbReference type="EMBL" id="JANPWB010000004">
    <property type="protein sequence ID" value="KAJ1193813.1"/>
    <property type="molecule type" value="Genomic_DNA"/>
</dbReference>
<dbReference type="Proteomes" id="UP001066276">
    <property type="component" value="Chromosome 2_2"/>
</dbReference>
<protein>
    <submittedName>
        <fullName evidence="2">Uncharacterized protein</fullName>
    </submittedName>
</protein>
<gene>
    <name evidence="2" type="ORF">NDU88_003109</name>
</gene>
<feature type="region of interest" description="Disordered" evidence="1">
    <location>
        <begin position="31"/>
        <end position="55"/>
    </location>
</feature>
<proteinExistence type="predicted"/>
<organism evidence="2 3">
    <name type="scientific">Pleurodeles waltl</name>
    <name type="common">Iberian ribbed newt</name>
    <dbReference type="NCBI Taxonomy" id="8319"/>
    <lineage>
        <taxon>Eukaryota</taxon>
        <taxon>Metazoa</taxon>
        <taxon>Chordata</taxon>
        <taxon>Craniata</taxon>
        <taxon>Vertebrata</taxon>
        <taxon>Euteleostomi</taxon>
        <taxon>Amphibia</taxon>
        <taxon>Batrachia</taxon>
        <taxon>Caudata</taxon>
        <taxon>Salamandroidea</taxon>
        <taxon>Salamandridae</taxon>
        <taxon>Pleurodelinae</taxon>
        <taxon>Pleurodeles</taxon>
    </lineage>
</organism>
<dbReference type="AlphaFoldDB" id="A0AAV7UY26"/>
<sequence length="76" mass="7852">MVVRGNNIISGDDDGMRHPAVVCMIVPKTLSGSSTTSGAHPAHSKGDELDPISGVHLAHAEEDQRAALSGAYLCQA</sequence>